<proteinExistence type="predicted"/>
<dbReference type="EMBL" id="CP024792">
    <property type="protein sequence ID" value="AUB44054.1"/>
    <property type="molecule type" value="Genomic_DNA"/>
</dbReference>
<dbReference type="KEGG" id="nfl:COO91_10270"/>
<protein>
    <submittedName>
        <fullName evidence="1">Uncharacterized protein</fullName>
    </submittedName>
</protein>
<reference evidence="1 2" key="1">
    <citation type="submission" date="2017-11" db="EMBL/GenBank/DDBJ databases">
        <title>Complete genome of a free-living desiccation-tolerant cyanobacterium and its photosynthetic adaptation to extreme terrestrial habitat.</title>
        <authorList>
            <person name="Shang J."/>
        </authorList>
    </citation>
    <scope>NUCLEOTIDE SEQUENCE [LARGE SCALE GENOMIC DNA]</scope>
    <source>
        <strain evidence="1 2">CCNUN1</strain>
        <plasmid evidence="2">pnfsy07</plasmid>
    </source>
</reference>
<keyword evidence="2" id="KW-1185">Reference proteome</keyword>
<gene>
    <name evidence="1" type="ORF">COO91_10270</name>
</gene>
<sequence length="41" mass="4792">MGGDVECQIIDHIGKYLLYLHRDGFQHVIIFVYQDTPTKNL</sequence>
<accession>A0A2K8T8N1</accession>
<evidence type="ECO:0000313" key="1">
    <source>
        <dbReference type="EMBL" id="AUB44054.1"/>
    </source>
</evidence>
<name>A0A2K8T8N1_9NOSO</name>
<organism evidence="1 2">
    <name type="scientific">Nostoc flagelliforme CCNUN1</name>
    <dbReference type="NCBI Taxonomy" id="2038116"/>
    <lineage>
        <taxon>Bacteria</taxon>
        <taxon>Bacillati</taxon>
        <taxon>Cyanobacteriota</taxon>
        <taxon>Cyanophyceae</taxon>
        <taxon>Nostocales</taxon>
        <taxon>Nostocaceae</taxon>
        <taxon>Nostoc</taxon>
    </lineage>
</organism>
<keyword evidence="1" id="KW-0614">Plasmid</keyword>
<dbReference type="AlphaFoldDB" id="A0A2K8T8N1"/>
<evidence type="ECO:0000313" key="2">
    <source>
        <dbReference type="Proteomes" id="UP000232003"/>
    </source>
</evidence>
<geneLocation type="plasmid" evidence="2">
    <name>pnfsy07</name>
</geneLocation>
<dbReference type="Proteomes" id="UP000232003">
    <property type="component" value="Plasmid pNFSY07"/>
</dbReference>